<feature type="compositionally biased region" description="Basic residues" evidence="1">
    <location>
        <begin position="239"/>
        <end position="259"/>
    </location>
</feature>
<keyword evidence="3" id="KW-1185">Reference proteome</keyword>
<feature type="compositionally biased region" description="Low complexity" evidence="1">
    <location>
        <begin position="93"/>
        <end position="111"/>
    </location>
</feature>
<proteinExistence type="predicted"/>
<protein>
    <submittedName>
        <fullName evidence="2">Uncharacterized protein</fullName>
    </submittedName>
</protein>
<feature type="region of interest" description="Disordered" evidence="1">
    <location>
        <begin position="78"/>
        <end position="138"/>
    </location>
</feature>
<feature type="compositionally biased region" description="Pro residues" evidence="1">
    <location>
        <begin position="79"/>
        <end position="92"/>
    </location>
</feature>
<feature type="region of interest" description="Disordered" evidence="1">
    <location>
        <begin position="231"/>
        <end position="267"/>
    </location>
</feature>
<dbReference type="EMBL" id="JBBJCI010000040">
    <property type="protein sequence ID" value="KAK7249748.1"/>
    <property type="molecule type" value="Genomic_DNA"/>
</dbReference>
<organism evidence="2 3">
    <name type="scientific">Aureococcus anophagefferens</name>
    <name type="common">Harmful bloom alga</name>
    <dbReference type="NCBI Taxonomy" id="44056"/>
    <lineage>
        <taxon>Eukaryota</taxon>
        <taxon>Sar</taxon>
        <taxon>Stramenopiles</taxon>
        <taxon>Ochrophyta</taxon>
        <taxon>Pelagophyceae</taxon>
        <taxon>Pelagomonadales</taxon>
        <taxon>Pelagomonadaceae</taxon>
        <taxon>Aureococcus</taxon>
    </lineage>
</organism>
<accession>A0ABR1G9S3</accession>
<evidence type="ECO:0000313" key="2">
    <source>
        <dbReference type="EMBL" id="KAK7249748.1"/>
    </source>
</evidence>
<evidence type="ECO:0000313" key="3">
    <source>
        <dbReference type="Proteomes" id="UP001363151"/>
    </source>
</evidence>
<gene>
    <name evidence="2" type="ORF">SO694_00004655</name>
</gene>
<feature type="compositionally biased region" description="Basic residues" evidence="1">
    <location>
        <begin position="127"/>
        <end position="137"/>
    </location>
</feature>
<sequence length="500" mass="54459">MERLRTDHRVTVCADAPRATVRAECVGGHEEGRSGDLKAMISKARKVELGWRMLEAHVAAGRGGVDYDAVLLARTDLSYPPPPSTWPGPPRPTRSSSPRARTCPSTTSSPSADRGGSGPTRRPTATARRRRAARAHGKAVPIGDHFCGKLERSLVPAIRSRVPDDKFRRFWFQYWIVRGYQIPYFEEHHDLAYRTWGSPCCWQRLNWAQPAMSLSVLVDLNTTCLVDPNVLGKHDKNSRPARRRPRAVAAQRRQRRARRPPGGGNATVVRFGAVDESGLRVAGRGWGRVLARWRCAKQMKIAVLGGSMTRGGNLAKRHNDKTKAWPARLLSKLRSSLGAGVTLHNACEPASSLGCPGAEVRAGGGWSLRRDRPDKPPGWIVNATATATSELSIVVPAATSGTGRPRYLASYEGMGSVTATFATIDVEKIKCNELICAGDDECAAYAAAPGSKAESLAVVRQFKVACHNHAMVWNPVVVKLRPDPGDRGKFKPSPSSRAKT</sequence>
<comment type="caution">
    <text evidence="2">The sequence shown here is derived from an EMBL/GenBank/DDBJ whole genome shotgun (WGS) entry which is preliminary data.</text>
</comment>
<evidence type="ECO:0000256" key="1">
    <source>
        <dbReference type="SAM" id="MobiDB-lite"/>
    </source>
</evidence>
<name>A0ABR1G9S3_AURAN</name>
<reference evidence="2 3" key="1">
    <citation type="submission" date="2024-03" db="EMBL/GenBank/DDBJ databases">
        <title>Aureococcus anophagefferens CCMP1851 and Kratosvirus quantuckense: Draft genome of a second virus-susceptible host strain in the model system.</title>
        <authorList>
            <person name="Chase E."/>
            <person name="Truchon A.R."/>
            <person name="Schepens W."/>
            <person name="Wilhelm S.W."/>
        </authorList>
    </citation>
    <scope>NUCLEOTIDE SEQUENCE [LARGE SCALE GENOMIC DNA]</scope>
    <source>
        <strain evidence="2 3">CCMP1851</strain>
    </source>
</reference>
<dbReference type="Proteomes" id="UP001363151">
    <property type="component" value="Unassembled WGS sequence"/>
</dbReference>